<dbReference type="GO" id="GO:0042732">
    <property type="term" value="P:D-xylose metabolic process"/>
    <property type="evidence" value="ECO:0007669"/>
    <property type="project" value="InterPro"/>
</dbReference>
<dbReference type="GO" id="GO:0070403">
    <property type="term" value="F:NAD+ binding"/>
    <property type="evidence" value="ECO:0007669"/>
    <property type="project" value="InterPro"/>
</dbReference>
<dbReference type="PRINTS" id="PR01713">
    <property type="entry name" value="NUCEPIMERASE"/>
</dbReference>
<accession>A0A3N1VJY0</accession>
<keyword evidence="6" id="KW-0812">Transmembrane</keyword>
<dbReference type="AlphaFoldDB" id="A0A3N1VJY0"/>
<dbReference type="PANTHER" id="PTHR43078">
    <property type="entry name" value="UDP-GLUCURONIC ACID DECARBOXYLASE-RELATED"/>
    <property type="match status" value="1"/>
</dbReference>
<dbReference type="SUPFAM" id="SSF51735">
    <property type="entry name" value="NAD(P)-binding Rossmann-fold domains"/>
    <property type="match status" value="1"/>
</dbReference>
<dbReference type="EC" id="4.1.1.35" evidence="5"/>
<evidence type="ECO:0000256" key="5">
    <source>
        <dbReference type="ARBA" id="ARBA00012290"/>
    </source>
</evidence>
<dbReference type="InterPro" id="IPR036291">
    <property type="entry name" value="NAD(P)-bd_dom_sf"/>
</dbReference>
<evidence type="ECO:0000256" key="1">
    <source>
        <dbReference type="ARBA" id="ARBA00001911"/>
    </source>
</evidence>
<keyword evidence="13" id="KW-0456">Lyase</keyword>
<dbReference type="Pfam" id="PF16363">
    <property type="entry name" value="GDP_Man_Dehyd"/>
    <property type="match status" value="1"/>
</dbReference>
<evidence type="ECO:0000313" key="16">
    <source>
        <dbReference type="Proteomes" id="UP000276223"/>
    </source>
</evidence>
<protein>
    <recommendedName>
        <fullName evidence="5">UDP-glucuronate decarboxylase</fullName>
        <ecNumber evidence="5">4.1.1.35</ecNumber>
    </recommendedName>
</protein>
<evidence type="ECO:0000256" key="12">
    <source>
        <dbReference type="ARBA" id="ARBA00023136"/>
    </source>
</evidence>
<reference evidence="15 16" key="1">
    <citation type="submission" date="2018-11" db="EMBL/GenBank/DDBJ databases">
        <title>Genomic Encyclopedia of Type Strains, Phase IV (KMG-IV): sequencing the most valuable type-strain genomes for metagenomic binning, comparative biology and taxonomic classification.</title>
        <authorList>
            <person name="Goeker M."/>
        </authorList>
    </citation>
    <scope>NUCLEOTIDE SEQUENCE [LARGE SCALE GENOMIC DNA]</scope>
    <source>
        <strain evidence="15 16">DSM 22027</strain>
    </source>
</reference>
<dbReference type="OrthoDB" id="9802815at2"/>
<dbReference type="GO" id="GO:0048040">
    <property type="term" value="F:UDP-glucuronate decarboxylase activity"/>
    <property type="evidence" value="ECO:0007669"/>
    <property type="project" value="UniProtKB-EC"/>
</dbReference>
<evidence type="ECO:0000256" key="7">
    <source>
        <dbReference type="ARBA" id="ARBA00022793"/>
    </source>
</evidence>
<dbReference type="EMBL" id="RJVA01000009">
    <property type="protein sequence ID" value="ROR03126.1"/>
    <property type="molecule type" value="Genomic_DNA"/>
</dbReference>
<organism evidence="15 16">
    <name type="scientific">Desulfosoma caldarium</name>
    <dbReference type="NCBI Taxonomy" id="610254"/>
    <lineage>
        <taxon>Bacteria</taxon>
        <taxon>Pseudomonadati</taxon>
        <taxon>Thermodesulfobacteriota</taxon>
        <taxon>Syntrophobacteria</taxon>
        <taxon>Syntrophobacterales</taxon>
        <taxon>Syntrophobacteraceae</taxon>
        <taxon>Desulfosoma</taxon>
    </lineage>
</organism>
<comment type="cofactor">
    <cofactor evidence="1">
        <name>NAD(+)</name>
        <dbReference type="ChEBI" id="CHEBI:57540"/>
    </cofactor>
</comment>
<evidence type="ECO:0000256" key="13">
    <source>
        <dbReference type="ARBA" id="ARBA00023239"/>
    </source>
</evidence>
<evidence type="ECO:0000259" key="14">
    <source>
        <dbReference type="Pfam" id="PF16363"/>
    </source>
</evidence>
<evidence type="ECO:0000256" key="10">
    <source>
        <dbReference type="ARBA" id="ARBA00023027"/>
    </source>
</evidence>
<name>A0A3N1VJY0_9BACT</name>
<evidence type="ECO:0000256" key="11">
    <source>
        <dbReference type="ARBA" id="ARBA00023034"/>
    </source>
</evidence>
<feature type="domain" description="NAD(P)-binding" evidence="14">
    <location>
        <begin position="10"/>
        <end position="321"/>
    </location>
</feature>
<evidence type="ECO:0000256" key="4">
    <source>
        <dbReference type="ARBA" id="ARBA00007505"/>
    </source>
</evidence>
<dbReference type="UniPathway" id="UPA00796">
    <property type="reaction ID" value="UER00771"/>
</dbReference>
<evidence type="ECO:0000256" key="3">
    <source>
        <dbReference type="ARBA" id="ARBA00005100"/>
    </source>
</evidence>
<proteinExistence type="inferred from homology"/>
<dbReference type="Proteomes" id="UP000276223">
    <property type="component" value="Unassembled WGS sequence"/>
</dbReference>
<dbReference type="Gene3D" id="3.40.50.720">
    <property type="entry name" value="NAD(P)-binding Rossmann-like Domain"/>
    <property type="match status" value="1"/>
</dbReference>
<gene>
    <name evidence="15" type="ORF">EDC27_0382</name>
</gene>
<comment type="pathway">
    <text evidence="3">Nucleotide-sugar biosynthesis; UDP-alpha-D-xylose biosynthesis; UDP-alpha-D-xylose from UDP-alpha-D-glucuronate: step 1/1.</text>
</comment>
<comment type="subcellular location">
    <subcellularLocation>
        <location evidence="2">Golgi apparatus</location>
        <location evidence="2">Golgi stack membrane</location>
        <topology evidence="2">Single-pass type II membrane protein</topology>
    </subcellularLocation>
</comment>
<keyword evidence="8" id="KW-0735">Signal-anchor</keyword>
<dbReference type="GO" id="GO:0033320">
    <property type="term" value="P:UDP-D-xylose biosynthetic process"/>
    <property type="evidence" value="ECO:0007669"/>
    <property type="project" value="UniProtKB-UniPathway"/>
</dbReference>
<comment type="caution">
    <text evidence="15">The sequence shown here is derived from an EMBL/GenBank/DDBJ whole genome shotgun (WGS) entry which is preliminary data.</text>
</comment>
<keyword evidence="16" id="KW-1185">Reference proteome</keyword>
<keyword evidence="12" id="KW-0472">Membrane</keyword>
<evidence type="ECO:0000256" key="2">
    <source>
        <dbReference type="ARBA" id="ARBA00004447"/>
    </source>
</evidence>
<comment type="similarity">
    <text evidence="4">Belongs to the NAD(P)-dependent epimerase/dehydratase family. UDP-glucuronic acid decarboxylase subfamily.</text>
</comment>
<sequence>MNTRDTKTVLVTGGAGFIGSHLVDRLLDEGCRVTVIDNLSTGRLDNVAEHKDNRNFQYVVDTILNESLMDELVAQCDEVYHLAAAVGVKLIMNRPVETLETNVRGTEVVLRCANRHKKKVLITSTSEVYGKAMDDNGGAPLREDGDSLIGPTSCRRWAYACSKALDEFLALAYFEEKKLPVVVVRLFNTVGPRQTGQYGMVVPNFVQKALLNKPIIVYGDGSQSRSFTHVSDVVEALVRLMAEPRALGQVINVGNPQEITIRDLAELVKEMTGSRSEIEYIPYERAYGPGFEDMRRRCPDIRKLEELTGFTPRVDLRGIIQSVIAYFQS</sequence>
<evidence type="ECO:0000256" key="9">
    <source>
        <dbReference type="ARBA" id="ARBA00022989"/>
    </source>
</evidence>
<keyword evidence="9" id="KW-1133">Transmembrane helix</keyword>
<evidence type="ECO:0000256" key="6">
    <source>
        <dbReference type="ARBA" id="ARBA00022692"/>
    </source>
</evidence>
<dbReference type="PANTHER" id="PTHR43078:SF6">
    <property type="entry name" value="UDP-GLUCURONIC ACID DECARBOXYLASE 1"/>
    <property type="match status" value="1"/>
</dbReference>
<evidence type="ECO:0000256" key="8">
    <source>
        <dbReference type="ARBA" id="ARBA00022968"/>
    </source>
</evidence>
<dbReference type="InterPro" id="IPR016040">
    <property type="entry name" value="NAD(P)-bd_dom"/>
</dbReference>
<dbReference type="RefSeq" id="WP_123288918.1">
    <property type="nucleotide sequence ID" value="NZ_RJVA01000009.1"/>
</dbReference>
<keyword evidence="11" id="KW-0333">Golgi apparatus</keyword>
<dbReference type="InterPro" id="IPR044516">
    <property type="entry name" value="UXS-like"/>
</dbReference>
<keyword evidence="7" id="KW-0210">Decarboxylase</keyword>
<keyword evidence="10" id="KW-0520">NAD</keyword>
<dbReference type="GO" id="GO:0005737">
    <property type="term" value="C:cytoplasm"/>
    <property type="evidence" value="ECO:0007669"/>
    <property type="project" value="TreeGrafter"/>
</dbReference>
<evidence type="ECO:0000313" key="15">
    <source>
        <dbReference type="EMBL" id="ROR03126.1"/>
    </source>
</evidence>